<dbReference type="Pfam" id="PF10547">
    <property type="entry name" value="P22_AR_N"/>
    <property type="match status" value="1"/>
</dbReference>
<protein>
    <submittedName>
        <fullName evidence="2">BRO family, N-terminal domain</fullName>
    </submittedName>
</protein>
<reference evidence="2 3" key="1">
    <citation type="submission" date="2016-10" db="EMBL/GenBank/DDBJ databases">
        <authorList>
            <person name="de Groot N.N."/>
        </authorList>
    </citation>
    <scope>NUCLEOTIDE SEQUENCE [LARGE SCALE GENOMIC DNA]</scope>
    <source>
        <strain evidence="2 3">DSM 1041</strain>
    </source>
</reference>
<dbReference type="Pfam" id="PF02498">
    <property type="entry name" value="Bro-N"/>
    <property type="match status" value="1"/>
</dbReference>
<dbReference type="EMBL" id="FNYO01000057">
    <property type="protein sequence ID" value="SEJ24238.1"/>
    <property type="molecule type" value="Genomic_DNA"/>
</dbReference>
<organism evidence="2 3">
    <name type="scientific">Azotobacter beijerinckii</name>
    <dbReference type="NCBI Taxonomy" id="170623"/>
    <lineage>
        <taxon>Bacteria</taxon>
        <taxon>Pseudomonadati</taxon>
        <taxon>Pseudomonadota</taxon>
        <taxon>Gammaproteobacteria</taxon>
        <taxon>Pseudomonadales</taxon>
        <taxon>Pseudomonadaceae</taxon>
        <taxon>Azotobacter</taxon>
    </lineage>
</organism>
<dbReference type="RefSeq" id="WP_090901812.1">
    <property type="nucleotide sequence ID" value="NZ_FNYO01000057.1"/>
</dbReference>
<evidence type="ECO:0000259" key="1">
    <source>
        <dbReference type="PROSITE" id="PS51750"/>
    </source>
</evidence>
<name>A0A1H6X573_9GAMM</name>
<dbReference type="STRING" id="170623.SAMN04244579_03627"/>
<dbReference type="PROSITE" id="PS51750">
    <property type="entry name" value="BRO_N"/>
    <property type="match status" value="1"/>
</dbReference>
<sequence length="356" mass="39625">MSATTSQLGLVSFQGHNLTVITMPAGERLVAMKPICEAIGLDWKSQYARLQRHPVLKSTMVITTTVAEDGKSRELVCLPLDYLNGWLFGVDASRVKPEIRERLVQYQRECFAALAAYWQQGEAVRPRAVLPAGGTAAPLRLTYNDRHFRILPVGTEVWFVAADVASAVGLRDSHVATRHLRPEHKATLPVGRQTLNVISQAGLELALLHAHPERVAPFRSWLAEALNLLPTTTAAPEPERPPVASLSLEARNFTLDYLERCRQAVIDAGGTLPAWNQEADQRISDNMAALLISDKRWLLTFGDRGEPQLQAIPREADIFTPESLLNWIRNPFGARSDYLPVILQAIGERLSNPRRR</sequence>
<dbReference type="InterPro" id="IPR018875">
    <property type="entry name" value="Antirepressor_Ant_N"/>
</dbReference>
<evidence type="ECO:0000313" key="3">
    <source>
        <dbReference type="Proteomes" id="UP000199005"/>
    </source>
</evidence>
<proteinExistence type="predicted"/>
<accession>A0A1H6X573</accession>
<dbReference type="InterPro" id="IPR003497">
    <property type="entry name" value="BRO_N_domain"/>
</dbReference>
<dbReference type="PRINTS" id="PR01994">
    <property type="entry name" value="ANTIREPRESSR"/>
</dbReference>
<dbReference type="Proteomes" id="UP000199005">
    <property type="component" value="Unassembled WGS sequence"/>
</dbReference>
<dbReference type="SMART" id="SM01040">
    <property type="entry name" value="Bro-N"/>
    <property type="match status" value="1"/>
</dbReference>
<feature type="domain" description="Bro-N" evidence="1">
    <location>
        <begin position="127"/>
        <end position="236"/>
    </location>
</feature>
<evidence type="ECO:0000313" key="2">
    <source>
        <dbReference type="EMBL" id="SEJ24238.1"/>
    </source>
</evidence>
<dbReference type="AlphaFoldDB" id="A0A1H6X573"/>
<gene>
    <name evidence="2" type="ORF">SAMN04244579_03627</name>
</gene>